<evidence type="ECO:0000313" key="3">
    <source>
        <dbReference type="Proteomes" id="UP001142592"/>
    </source>
</evidence>
<sequence>MMKNKNYNIFRQNYEKNISKKLEINKEEFDFDYYETKQPIGLTIFGGLLLLYGLYIMFKIHTIYGLLIIISSLFFIYGGLKKPKLVFRISKNGVWTKEFGLIYFRHIERFEFYRYIGKHSSERLKIYIKNNKLYEMDKPFLEQAISHIDNYGNLKNNLDKALTIVNKRNEK</sequence>
<evidence type="ECO:0000256" key="1">
    <source>
        <dbReference type="SAM" id="Phobius"/>
    </source>
</evidence>
<proteinExistence type="predicted"/>
<feature type="transmembrane region" description="Helical" evidence="1">
    <location>
        <begin position="63"/>
        <end position="80"/>
    </location>
</feature>
<feature type="transmembrane region" description="Helical" evidence="1">
    <location>
        <begin position="40"/>
        <end position="57"/>
    </location>
</feature>
<keyword evidence="3" id="KW-1185">Reference proteome</keyword>
<protein>
    <submittedName>
        <fullName evidence="2">Uncharacterized protein</fullName>
    </submittedName>
</protein>
<keyword evidence="1" id="KW-0472">Membrane</keyword>
<keyword evidence="1" id="KW-0812">Transmembrane</keyword>
<dbReference type="EMBL" id="JAPJUH010000005">
    <property type="protein sequence ID" value="MCX3266625.1"/>
    <property type="molecule type" value="Genomic_DNA"/>
</dbReference>
<keyword evidence="1" id="KW-1133">Transmembrane helix</keyword>
<comment type="caution">
    <text evidence="2">The sequence shown here is derived from an EMBL/GenBank/DDBJ whole genome shotgun (WGS) entry which is preliminary data.</text>
</comment>
<dbReference type="Proteomes" id="UP001142592">
    <property type="component" value="Unassembled WGS sequence"/>
</dbReference>
<dbReference type="RefSeq" id="WP_010600085.1">
    <property type="nucleotide sequence ID" value="NZ_JAPJUH010000005.1"/>
</dbReference>
<dbReference type="AlphaFoldDB" id="A0A9X3DI86"/>
<name>A0A9X3DI86_9SPHI</name>
<accession>A0A9X3DI86</accession>
<reference evidence="2" key="1">
    <citation type="submission" date="2022-11" db="EMBL/GenBank/DDBJ databases">
        <authorList>
            <person name="Graham C."/>
            <person name="Newman J.D."/>
        </authorList>
    </citation>
    <scope>NUCLEOTIDE SEQUENCE</scope>
    <source>
        <strain evidence="2">DSM 19486</strain>
    </source>
</reference>
<evidence type="ECO:0000313" key="2">
    <source>
        <dbReference type="EMBL" id="MCX3266625.1"/>
    </source>
</evidence>
<organism evidence="2 3">
    <name type="scientific">Pedobacter agri</name>
    <dbReference type="NCBI Taxonomy" id="454586"/>
    <lineage>
        <taxon>Bacteria</taxon>
        <taxon>Pseudomonadati</taxon>
        <taxon>Bacteroidota</taxon>
        <taxon>Sphingobacteriia</taxon>
        <taxon>Sphingobacteriales</taxon>
        <taxon>Sphingobacteriaceae</taxon>
        <taxon>Pedobacter</taxon>
    </lineage>
</organism>
<gene>
    <name evidence="2" type="ORF">OQZ29_17845</name>
</gene>